<evidence type="ECO:0000313" key="1">
    <source>
        <dbReference type="EMBL" id="RBP46212.1"/>
    </source>
</evidence>
<sequence>MPELESQASKTRKRSRLLVLASLLVLALSCVPPGWNYYRVAAVQNALQRNWEIRFEKDGKPDAMPKFLDDKVQELLGHTENRWGEQIPCVVFRERVRAMFRGRIDEIHIYYPEDIRGDLGAALLKFGELRKLVVFENEEHLPAEASYKLLCQRLRSSKNLEELELGGGQITSDALAPLAGHPKLRRLNISGSYRLTVDVLETFKTLPALATLEIEDIYGPAEEEWKSPALHAQFREALPGVTLTLPQP</sequence>
<dbReference type="Gene3D" id="3.80.10.10">
    <property type="entry name" value="Ribonuclease Inhibitor"/>
    <property type="match status" value="1"/>
</dbReference>
<dbReference type="SUPFAM" id="SSF52047">
    <property type="entry name" value="RNI-like"/>
    <property type="match status" value="1"/>
</dbReference>
<evidence type="ECO:0008006" key="3">
    <source>
        <dbReference type="Google" id="ProtNLM"/>
    </source>
</evidence>
<keyword evidence="2" id="KW-1185">Reference proteome</keyword>
<organism evidence="1 2">
    <name type="scientific">Roseimicrobium gellanilyticum</name>
    <dbReference type="NCBI Taxonomy" id="748857"/>
    <lineage>
        <taxon>Bacteria</taxon>
        <taxon>Pseudomonadati</taxon>
        <taxon>Verrucomicrobiota</taxon>
        <taxon>Verrucomicrobiia</taxon>
        <taxon>Verrucomicrobiales</taxon>
        <taxon>Verrucomicrobiaceae</taxon>
        <taxon>Roseimicrobium</taxon>
    </lineage>
</organism>
<dbReference type="RefSeq" id="WP_113957742.1">
    <property type="nucleotide sequence ID" value="NZ_QNRR01000002.1"/>
</dbReference>
<protein>
    <recommendedName>
        <fullName evidence="3">Leucine rich repeat (LRR) protein</fullName>
    </recommendedName>
</protein>
<dbReference type="Proteomes" id="UP000253426">
    <property type="component" value="Unassembled WGS sequence"/>
</dbReference>
<dbReference type="AlphaFoldDB" id="A0A366HRC3"/>
<proteinExistence type="predicted"/>
<dbReference type="EMBL" id="QNRR01000002">
    <property type="protein sequence ID" value="RBP46212.1"/>
    <property type="molecule type" value="Genomic_DNA"/>
</dbReference>
<accession>A0A366HRC3</accession>
<dbReference type="InterPro" id="IPR032675">
    <property type="entry name" value="LRR_dom_sf"/>
</dbReference>
<reference evidence="1 2" key="1">
    <citation type="submission" date="2018-06" db="EMBL/GenBank/DDBJ databases">
        <title>Genomic Encyclopedia of Type Strains, Phase IV (KMG-IV): sequencing the most valuable type-strain genomes for metagenomic binning, comparative biology and taxonomic classification.</title>
        <authorList>
            <person name="Goeker M."/>
        </authorList>
    </citation>
    <scope>NUCLEOTIDE SEQUENCE [LARGE SCALE GENOMIC DNA]</scope>
    <source>
        <strain evidence="1 2">DSM 25532</strain>
    </source>
</reference>
<comment type="caution">
    <text evidence="1">The sequence shown here is derived from an EMBL/GenBank/DDBJ whole genome shotgun (WGS) entry which is preliminary data.</text>
</comment>
<evidence type="ECO:0000313" key="2">
    <source>
        <dbReference type="Proteomes" id="UP000253426"/>
    </source>
</evidence>
<name>A0A366HRC3_9BACT</name>
<gene>
    <name evidence="1" type="ORF">DES53_102598</name>
</gene>